<dbReference type="Gene3D" id="1.10.10.450">
    <property type="entry name" value="TraM protein, DNA-binding"/>
    <property type="match status" value="1"/>
</dbReference>
<keyword evidence="5" id="KW-0184">Conjugation</keyword>
<comment type="similarity">
    <text evidence="2">Belongs to the relaxosome TraM family.</text>
</comment>
<keyword evidence="7" id="KW-0238">DNA-binding</keyword>
<dbReference type="CDD" id="cd14804">
    <property type="entry name" value="Tra_M"/>
    <property type="match status" value="1"/>
</dbReference>
<evidence type="ECO:0000256" key="8">
    <source>
        <dbReference type="ARBA" id="ARBA00023163"/>
    </source>
</evidence>
<keyword evidence="4" id="KW-0963">Cytoplasm</keyword>
<organism evidence="9">
    <name type="scientific">Klebsiella aerogenes</name>
    <name type="common">Enterobacter aerogenes</name>
    <dbReference type="NCBI Taxonomy" id="548"/>
    <lineage>
        <taxon>Bacteria</taxon>
        <taxon>Pseudomonadati</taxon>
        <taxon>Pseudomonadota</taxon>
        <taxon>Gammaproteobacteria</taxon>
        <taxon>Enterobacterales</taxon>
        <taxon>Enterobacteriaceae</taxon>
        <taxon>Klebsiella/Raoultella group</taxon>
        <taxon>Klebsiella</taxon>
    </lineage>
</organism>
<dbReference type="SUPFAM" id="SSF47729">
    <property type="entry name" value="IHF-like DNA-binding proteins"/>
    <property type="match status" value="1"/>
</dbReference>
<evidence type="ECO:0000256" key="7">
    <source>
        <dbReference type="ARBA" id="ARBA00023125"/>
    </source>
</evidence>
<geneLocation type="plasmid" evidence="9">
    <name>pKA36387-KPC2</name>
</geneLocation>
<dbReference type="RefSeq" id="WP_263433060.1">
    <property type="nucleotide sequence ID" value="NZ_CP104947.1"/>
</dbReference>
<evidence type="ECO:0000313" key="9">
    <source>
        <dbReference type="EMBL" id="UYA94032.1"/>
    </source>
</evidence>
<keyword evidence="6" id="KW-0805">Transcription regulation</keyword>
<evidence type="ECO:0000256" key="6">
    <source>
        <dbReference type="ARBA" id="ARBA00023015"/>
    </source>
</evidence>
<evidence type="ECO:0000256" key="5">
    <source>
        <dbReference type="ARBA" id="ARBA00022971"/>
    </source>
</evidence>
<keyword evidence="8" id="KW-0804">Transcription</keyword>
<protein>
    <recommendedName>
        <fullName evidence="3">Relaxosome protein TraM</fullName>
    </recommendedName>
</protein>
<reference evidence="9" key="1">
    <citation type="submission" date="2022-09" db="EMBL/GenBank/DDBJ databases">
        <title>Emergence of IncN[pMLST15] plasmids harboring a novel non-Tn4401-elements driving KPC-2 carbapenem-resistance.</title>
        <authorList>
            <person name="Yao Y."/>
            <person name="Falgenhauer L."/>
            <person name="Falgenhauer J."/>
            <person name="Imirzalioglu C."/>
            <person name="Chakraborty T."/>
        </authorList>
    </citation>
    <scope>NUCLEOTIDE SEQUENCE</scope>
    <source>
        <strain evidence="9">NRZ-36387</strain>
        <plasmid evidence="9">pKA36387-KPC2</plasmid>
    </source>
</reference>
<proteinExistence type="inferred from homology"/>
<dbReference type="InterPro" id="IPR010992">
    <property type="entry name" value="IHF-like_DNA-bd_dom_sf"/>
</dbReference>
<dbReference type="InterPro" id="IPR042073">
    <property type="entry name" value="TraM_DNA-bd"/>
</dbReference>
<dbReference type="Gene3D" id="1.10.287.2320">
    <property type="match status" value="1"/>
</dbReference>
<accession>A0A9Q9T0I5</accession>
<dbReference type="AlphaFoldDB" id="A0A9Q9T0I5"/>
<name>A0A9Q9T0I5_KLEAE</name>
<dbReference type="Pfam" id="PF05261">
    <property type="entry name" value="Tra_M"/>
    <property type="match status" value="1"/>
</dbReference>
<dbReference type="SUPFAM" id="SSF140581">
    <property type="entry name" value="TraM-like"/>
    <property type="match status" value="1"/>
</dbReference>
<dbReference type="InterPro" id="IPR007925">
    <property type="entry name" value="TRelaxosome_TraM"/>
</dbReference>
<dbReference type="EMBL" id="CP104947">
    <property type="protein sequence ID" value="UYA94032.1"/>
    <property type="molecule type" value="Genomic_DNA"/>
</dbReference>
<comment type="subcellular location">
    <subcellularLocation>
        <location evidence="1">Cytoplasm</location>
    </subcellularLocation>
</comment>
<evidence type="ECO:0000256" key="1">
    <source>
        <dbReference type="ARBA" id="ARBA00004496"/>
    </source>
</evidence>
<dbReference type="GO" id="GO:0005737">
    <property type="term" value="C:cytoplasm"/>
    <property type="evidence" value="ECO:0007669"/>
    <property type="project" value="UniProtKB-SubCell"/>
</dbReference>
<evidence type="ECO:0000256" key="3">
    <source>
        <dbReference type="ARBA" id="ARBA00020534"/>
    </source>
</evidence>
<evidence type="ECO:0000256" key="4">
    <source>
        <dbReference type="ARBA" id="ARBA00022490"/>
    </source>
</evidence>
<gene>
    <name evidence="9" type="ORF">KKS27_p00685</name>
</gene>
<evidence type="ECO:0000256" key="2">
    <source>
        <dbReference type="ARBA" id="ARBA00008859"/>
    </source>
</evidence>
<sequence>MARVQAYPSDEVVDKINAIVEKRRAEVRRKKDISFSSVATMLLELGLRVYEAQMERKESGFNQKEFNKVLLENVMKTQFTISKVLAMDSLSPHINGDDRFDFKSMVMNIRDDAREVVERFFPSQDEEE</sequence>
<dbReference type="NCBIfam" id="NF010267">
    <property type="entry name" value="PRK13713.1"/>
    <property type="match status" value="1"/>
</dbReference>
<dbReference type="GO" id="GO:0003677">
    <property type="term" value="F:DNA binding"/>
    <property type="evidence" value="ECO:0007669"/>
    <property type="project" value="UniProtKB-KW"/>
</dbReference>
<keyword evidence="9" id="KW-0614">Plasmid</keyword>